<dbReference type="Gene3D" id="3.80.10.10">
    <property type="entry name" value="Ribonuclease Inhibitor"/>
    <property type="match status" value="1"/>
</dbReference>
<dbReference type="EnsemblPlants" id="TraesCS4A02G425989.1">
    <property type="protein sequence ID" value="TraesCS4A02G425989.1.cds1"/>
    <property type="gene ID" value="TraesCS4A02G425989"/>
</dbReference>
<dbReference type="Pfam" id="PF23598">
    <property type="entry name" value="LRR_14"/>
    <property type="match status" value="1"/>
</dbReference>
<evidence type="ECO:0000259" key="3">
    <source>
        <dbReference type="Pfam" id="PF00931"/>
    </source>
</evidence>
<name>A0A3B6I1F4_WHEAT</name>
<dbReference type="Pfam" id="PF00931">
    <property type="entry name" value="NB-ARC"/>
    <property type="match status" value="1"/>
</dbReference>
<protein>
    <submittedName>
        <fullName evidence="6">Uncharacterized protein</fullName>
    </submittedName>
</protein>
<dbReference type="PRINTS" id="PR00364">
    <property type="entry name" value="DISEASERSIST"/>
</dbReference>
<dbReference type="SUPFAM" id="SSF52540">
    <property type="entry name" value="P-loop containing nucleoside triphosphate hydrolases"/>
    <property type="match status" value="1"/>
</dbReference>
<dbReference type="InterPro" id="IPR058922">
    <property type="entry name" value="WHD_DRP"/>
</dbReference>
<dbReference type="Gramene" id="TraesROB_scaffold_153245_01G000100.1">
    <property type="protein sequence ID" value="TraesROB_scaffold_153245_01G000100.1"/>
    <property type="gene ID" value="TraesROB_scaffold_153245_01G000100"/>
</dbReference>
<reference evidence="6" key="1">
    <citation type="submission" date="2018-08" db="EMBL/GenBank/DDBJ databases">
        <authorList>
            <person name="Rossello M."/>
        </authorList>
    </citation>
    <scope>NUCLEOTIDE SEQUENCE [LARGE SCALE GENOMIC DNA]</scope>
    <source>
        <strain evidence="6">cv. Chinese Spring</strain>
    </source>
</reference>
<evidence type="ECO:0000259" key="5">
    <source>
        <dbReference type="Pfam" id="PF23598"/>
    </source>
</evidence>
<keyword evidence="2" id="KW-0611">Plant defense</keyword>
<dbReference type="Gramene" id="TraesRN4A0101096600.1">
    <property type="protein sequence ID" value="TraesRN4A0101096600.1"/>
    <property type="gene ID" value="TraesRN4A0101096600"/>
</dbReference>
<dbReference type="Gramene" id="TraesCS4A02G425989.1">
    <property type="protein sequence ID" value="TraesCS4A02G425989.1.cds1"/>
    <property type="gene ID" value="TraesCS4A02G425989"/>
</dbReference>
<dbReference type="InterPro" id="IPR002182">
    <property type="entry name" value="NB-ARC"/>
</dbReference>
<reference evidence="6" key="2">
    <citation type="submission" date="2018-10" db="UniProtKB">
        <authorList>
            <consortium name="EnsemblPlants"/>
        </authorList>
    </citation>
    <scope>IDENTIFICATION</scope>
</reference>
<dbReference type="Proteomes" id="UP000019116">
    <property type="component" value="Chromosome 4A"/>
</dbReference>
<feature type="domain" description="NB-ARC" evidence="3">
    <location>
        <begin position="13"/>
        <end position="94"/>
    </location>
</feature>
<evidence type="ECO:0000313" key="7">
    <source>
        <dbReference type="Proteomes" id="UP000019116"/>
    </source>
</evidence>
<feature type="domain" description="Disease resistance R13L4/SHOC-2-like LRR" evidence="5">
    <location>
        <begin position="299"/>
        <end position="690"/>
    </location>
</feature>
<dbReference type="GO" id="GO:0043531">
    <property type="term" value="F:ADP binding"/>
    <property type="evidence" value="ECO:0007669"/>
    <property type="project" value="InterPro"/>
</dbReference>
<dbReference type="SUPFAM" id="SSF52047">
    <property type="entry name" value="RNI-like"/>
    <property type="match status" value="1"/>
</dbReference>
<dbReference type="OrthoDB" id="1060944at2759"/>
<dbReference type="PANTHER" id="PTHR23155:SF1028">
    <property type="entry name" value="OS08G0174800 PROTEIN"/>
    <property type="match status" value="1"/>
</dbReference>
<evidence type="ECO:0000256" key="1">
    <source>
        <dbReference type="ARBA" id="ARBA00022737"/>
    </source>
</evidence>
<dbReference type="InterPro" id="IPR032675">
    <property type="entry name" value="LRR_dom_sf"/>
</dbReference>
<dbReference type="SMR" id="A0A3B6I1F4"/>
<dbReference type="GO" id="GO:0042742">
    <property type="term" value="P:defense response to bacterium"/>
    <property type="evidence" value="ECO:0007669"/>
    <property type="project" value="UniProtKB-ARBA"/>
</dbReference>
<dbReference type="Gene3D" id="1.10.8.430">
    <property type="entry name" value="Helical domain of apoptotic protease-activating factors"/>
    <property type="match status" value="1"/>
</dbReference>
<dbReference type="PANTHER" id="PTHR23155">
    <property type="entry name" value="DISEASE RESISTANCE PROTEIN RP"/>
    <property type="match status" value="1"/>
</dbReference>
<dbReference type="Gramene" id="TraesCAD_scaffold_060592_01G000600.1">
    <property type="protein sequence ID" value="TraesCAD_scaffold_060592_01G000600.1"/>
    <property type="gene ID" value="TraesCAD_scaffold_060592_01G000600"/>
</dbReference>
<dbReference type="InterPro" id="IPR044974">
    <property type="entry name" value="Disease_R_plants"/>
</dbReference>
<organism evidence="6">
    <name type="scientific">Triticum aestivum</name>
    <name type="common">Wheat</name>
    <dbReference type="NCBI Taxonomy" id="4565"/>
    <lineage>
        <taxon>Eukaryota</taxon>
        <taxon>Viridiplantae</taxon>
        <taxon>Streptophyta</taxon>
        <taxon>Embryophyta</taxon>
        <taxon>Tracheophyta</taxon>
        <taxon>Spermatophyta</taxon>
        <taxon>Magnoliopsida</taxon>
        <taxon>Liliopsida</taxon>
        <taxon>Poales</taxon>
        <taxon>Poaceae</taxon>
        <taxon>BOP clade</taxon>
        <taxon>Pooideae</taxon>
        <taxon>Triticodae</taxon>
        <taxon>Triticeae</taxon>
        <taxon>Triticinae</taxon>
        <taxon>Triticum</taxon>
    </lineage>
</organism>
<dbReference type="InterPro" id="IPR036388">
    <property type="entry name" value="WH-like_DNA-bd_sf"/>
</dbReference>
<dbReference type="InterPro" id="IPR027417">
    <property type="entry name" value="P-loop_NTPase"/>
</dbReference>
<evidence type="ECO:0000259" key="4">
    <source>
        <dbReference type="Pfam" id="PF23559"/>
    </source>
</evidence>
<dbReference type="Gramene" id="TraesKAR4A01G0447240.1">
    <property type="protein sequence ID" value="cds.TraesKAR4A01G0447240.1"/>
    <property type="gene ID" value="TraesKAR4A01G0447240"/>
</dbReference>
<keyword evidence="7" id="KW-1185">Reference proteome</keyword>
<sequence length="786" mass="89397">MLQDILTLYAFNIQSSLLKSYSRYLVVIDDLWSTKAWKTIRDALPDNDHRSRIITSTRNHTVASCCCLQGDYIYKMKPLSFSESRKLFLERAFGSEDLCYPHLKEVCNKILEKCAGLPLAIISISSLLADEPAREEWDRALAAMGSSLEVEAGDMTKILSLSYFDLPHPMRTCLLYLSAYPEDRVIEKWSLIQKWIAEGFIHERQGWSTYQVGEYYFNELINRNLIKPANLEDKEEYGQVLACQVHDIILDFITCKAKEENFMTSFGDAEQGKTHRVRRLSLVSRNNDEMATVSGDLSHIRSLAMFGYLPQHSASDFPALGLLDFPALCVLDLGECEDLENFHLGNVEKLLLLKYLRLGSRSDSITELPEGIGKLKYLETLDVRRLRVGKLPSTMTRLQRLVRLYGGFGPTCLWNGTIGQLQSLEELTDVEILETEVGKFLQELSQLTKLRTLSVCVQRMKKEDAARFAGTLISSHNIHHLSIRQDHLNGILLGQCRYPATFGAFRQTRYGNFYIDPELLSLESWCPSNPSAFRKMCIPDYYIDKVPNWMSLLVNLRGLELCVCRIGPEDVAILGGIPALGFLKLETFYGRNGRILVRGFRSLKYFKLIVKYCGTAVEFQEGSMAKLEVLELDIKAHEVTCVNYASDFGIQHLSALTKVDLTIYGYSGFTDEIRRLIKTALGKLGNRPTLSYFDVADLCDHFETAVSHLSELLALILLHCICSIHLAYYWPAIYFSDNFLSLCCFGLNLFSFNLFCLGSSNKLRKMPRLPFLIGYSNILMKMLCRA</sequence>
<accession>A0A3B6I1F4</accession>
<dbReference type="InterPro" id="IPR055414">
    <property type="entry name" value="LRR_R13L4/SHOC2-like"/>
</dbReference>
<dbReference type="Gene3D" id="1.10.10.10">
    <property type="entry name" value="Winged helix-like DNA-binding domain superfamily/Winged helix DNA-binding domain"/>
    <property type="match status" value="1"/>
</dbReference>
<dbReference type="Gramene" id="TraesCS4A03G1059500.1">
    <property type="protein sequence ID" value="TraesCS4A03G1059500.1.CDS1"/>
    <property type="gene ID" value="TraesCS4A03G1059500"/>
</dbReference>
<feature type="domain" description="Disease resistance protein winged helix" evidence="4">
    <location>
        <begin position="180"/>
        <end position="253"/>
    </location>
</feature>
<dbReference type="FunFam" id="1.10.10.10:FF:000322">
    <property type="entry name" value="Probable disease resistance protein At1g63360"/>
    <property type="match status" value="1"/>
</dbReference>
<dbReference type="GO" id="GO:0002758">
    <property type="term" value="P:innate immune response-activating signaling pathway"/>
    <property type="evidence" value="ECO:0007669"/>
    <property type="project" value="UniProtKB-ARBA"/>
</dbReference>
<dbReference type="AlphaFoldDB" id="A0A3B6I1F4"/>
<proteinExistence type="predicted"/>
<dbReference type="InterPro" id="IPR042197">
    <property type="entry name" value="Apaf_helical"/>
</dbReference>
<keyword evidence="1" id="KW-0677">Repeat</keyword>
<dbReference type="Pfam" id="PF23559">
    <property type="entry name" value="WHD_DRP"/>
    <property type="match status" value="1"/>
</dbReference>
<dbReference type="STRING" id="4565.A0A3B6I1F4"/>
<dbReference type="Gene3D" id="3.40.50.300">
    <property type="entry name" value="P-loop containing nucleotide triphosphate hydrolases"/>
    <property type="match status" value="1"/>
</dbReference>
<evidence type="ECO:0000256" key="2">
    <source>
        <dbReference type="ARBA" id="ARBA00022821"/>
    </source>
</evidence>
<evidence type="ECO:0000313" key="6">
    <source>
        <dbReference type="EnsemblPlants" id="TraesCS4A02G425989.1.cds1"/>
    </source>
</evidence>
<dbReference type="GO" id="GO:0009626">
    <property type="term" value="P:plant-type hypersensitive response"/>
    <property type="evidence" value="ECO:0007669"/>
    <property type="project" value="UniProtKB-ARBA"/>
</dbReference>